<keyword evidence="3" id="KW-0158">Chromosome</keyword>
<feature type="compositionally biased region" description="Polar residues" evidence="6">
    <location>
        <begin position="500"/>
        <end position="511"/>
    </location>
</feature>
<proteinExistence type="predicted"/>
<dbReference type="Proteomes" id="UP001182556">
    <property type="component" value="Unassembled WGS sequence"/>
</dbReference>
<feature type="region of interest" description="Disordered" evidence="6">
    <location>
        <begin position="496"/>
        <end position="527"/>
    </location>
</feature>
<evidence type="ECO:0000256" key="2">
    <source>
        <dbReference type="ARBA" id="ARBA00004286"/>
    </source>
</evidence>
<evidence type="ECO:0000256" key="4">
    <source>
        <dbReference type="ARBA" id="ARBA00023242"/>
    </source>
</evidence>
<sequence length="566" mass="60856">MPTAQRHRFVPPKQLAKAGQSQHASKTGTTSSQVQATSTITHHQSLLLMKGFLEMAVGSILYQRGVLPDANFVTLTIDKLFAELPGGEECLEKEKSAADGTQALVSLSRKKDYTIKVLNRNTDESAGISDAITRGAMAAIQKGYLRSLMLLVLMDPNNKDEIVEVSTFNFFYGISGVGATMSSAQETTASIGLTDKPMTVEEVIASIRKAFKHILVQSRNLDRLPTKRYLDVKLVYTESAPANYEPPGFKRSTGSSLTMASLVVDEVPHLSPAMGGSIGDLGVSYQMLSASNCLPGVCFLPHGASTDETQIVDRRTVIWDAEIPSFERSPFEPSAVNPHAIVDPSKAFVQSAQGGRQPLGQRLADGRLVSIPGGTSLVDSHTQSIDPLHGQRDLPDSIVDTTRYLHGWTQLPLSQCRDQCQTQSTPEWSPSIPAESLTLLQQPTLKTRSVAASYQYERPADLLAVTRGDQIWRSTGGLSVPTAGCAAIVTEQAGRPSHALPTTTPKVTSRGTRGKSKHNVKGTDAETGNDVEFGIDCTAHLIQPVKGATPDHMNQKTGGPAKSSTK</sequence>
<feature type="region of interest" description="Disordered" evidence="6">
    <location>
        <begin position="1"/>
        <end position="36"/>
    </location>
</feature>
<evidence type="ECO:0000259" key="7">
    <source>
        <dbReference type="PROSITE" id="PS50815"/>
    </source>
</evidence>
<feature type="non-terminal residue" evidence="8">
    <location>
        <position position="566"/>
    </location>
</feature>
<evidence type="ECO:0000256" key="5">
    <source>
        <dbReference type="ARBA" id="ARBA00023254"/>
    </source>
</evidence>
<evidence type="ECO:0000256" key="1">
    <source>
        <dbReference type="ARBA" id="ARBA00004123"/>
    </source>
</evidence>
<feature type="region of interest" description="Disordered" evidence="6">
    <location>
        <begin position="545"/>
        <end position="566"/>
    </location>
</feature>
<dbReference type="EMBL" id="JAODAN010000002">
    <property type="protein sequence ID" value="KAK1926113.1"/>
    <property type="molecule type" value="Genomic_DNA"/>
</dbReference>
<evidence type="ECO:0000256" key="3">
    <source>
        <dbReference type="ARBA" id="ARBA00022454"/>
    </source>
</evidence>
<dbReference type="InterPro" id="IPR003511">
    <property type="entry name" value="HORMA_dom"/>
</dbReference>
<feature type="compositionally biased region" description="Polar residues" evidence="6">
    <location>
        <begin position="19"/>
        <end position="36"/>
    </location>
</feature>
<dbReference type="GO" id="GO:0005694">
    <property type="term" value="C:chromosome"/>
    <property type="evidence" value="ECO:0007669"/>
    <property type="project" value="UniProtKB-SubCell"/>
</dbReference>
<dbReference type="GO" id="GO:0051598">
    <property type="term" value="P:meiotic recombination checkpoint signaling"/>
    <property type="evidence" value="ECO:0007669"/>
    <property type="project" value="TreeGrafter"/>
</dbReference>
<dbReference type="GO" id="GO:0007130">
    <property type="term" value="P:synaptonemal complex assembly"/>
    <property type="evidence" value="ECO:0007669"/>
    <property type="project" value="TreeGrafter"/>
</dbReference>
<accession>A0AAD9FU09</accession>
<comment type="subcellular location">
    <subcellularLocation>
        <location evidence="2">Chromosome</location>
    </subcellularLocation>
    <subcellularLocation>
        <location evidence="1">Nucleus</location>
    </subcellularLocation>
</comment>
<feature type="compositionally biased region" description="Basic residues" evidence="6">
    <location>
        <begin position="1"/>
        <end position="10"/>
    </location>
</feature>
<dbReference type="Pfam" id="PF02301">
    <property type="entry name" value="HORMA"/>
    <property type="match status" value="1"/>
</dbReference>
<keyword evidence="5" id="KW-0469">Meiosis</keyword>
<dbReference type="InterPro" id="IPR036570">
    <property type="entry name" value="HORMA_dom_sf"/>
</dbReference>
<gene>
    <name evidence="8" type="ORF">DB88DRAFT_538045</name>
</gene>
<name>A0AAD9FU09_PAPLA</name>
<evidence type="ECO:0000313" key="8">
    <source>
        <dbReference type="EMBL" id="KAK1926113.1"/>
    </source>
</evidence>
<keyword evidence="4" id="KW-0539">Nucleus</keyword>
<evidence type="ECO:0000313" key="9">
    <source>
        <dbReference type="Proteomes" id="UP001182556"/>
    </source>
</evidence>
<dbReference type="Gene3D" id="3.30.900.10">
    <property type="entry name" value="HORMA domain"/>
    <property type="match status" value="1"/>
</dbReference>
<dbReference type="PANTHER" id="PTHR48225:SF7">
    <property type="entry name" value="MEIOSIS-SPECIFIC PROTEIN HOP1"/>
    <property type="match status" value="1"/>
</dbReference>
<dbReference type="GO" id="GO:0005634">
    <property type="term" value="C:nucleus"/>
    <property type="evidence" value="ECO:0007669"/>
    <property type="project" value="UniProtKB-SubCell"/>
</dbReference>
<dbReference type="InterPro" id="IPR051294">
    <property type="entry name" value="HORMA_MeioticProgression"/>
</dbReference>
<dbReference type="SUPFAM" id="SSF56019">
    <property type="entry name" value="The spindle assembly checkpoint protein mad2"/>
    <property type="match status" value="2"/>
</dbReference>
<protein>
    <submittedName>
        <fullName evidence="8">HORMA domain-containing protein</fullName>
    </submittedName>
</protein>
<dbReference type="AlphaFoldDB" id="A0AAD9FU09"/>
<comment type="caution">
    <text evidence="8">The sequence shown here is derived from an EMBL/GenBank/DDBJ whole genome shotgun (WGS) entry which is preliminary data.</text>
</comment>
<evidence type="ECO:0000256" key="6">
    <source>
        <dbReference type="SAM" id="MobiDB-lite"/>
    </source>
</evidence>
<dbReference type="PANTHER" id="PTHR48225">
    <property type="entry name" value="HORMA DOMAIN-CONTAINING PROTEIN 1"/>
    <property type="match status" value="1"/>
</dbReference>
<organism evidence="8 9">
    <name type="scientific">Papiliotrema laurentii</name>
    <name type="common">Cryptococcus laurentii</name>
    <dbReference type="NCBI Taxonomy" id="5418"/>
    <lineage>
        <taxon>Eukaryota</taxon>
        <taxon>Fungi</taxon>
        <taxon>Dikarya</taxon>
        <taxon>Basidiomycota</taxon>
        <taxon>Agaricomycotina</taxon>
        <taxon>Tremellomycetes</taxon>
        <taxon>Tremellales</taxon>
        <taxon>Rhynchogastremaceae</taxon>
        <taxon>Papiliotrema</taxon>
    </lineage>
</organism>
<feature type="domain" description="HORMA" evidence="7">
    <location>
        <begin position="43"/>
        <end position="283"/>
    </location>
</feature>
<reference evidence="8" key="1">
    <citation type="submission" date="2023-02" db="EMBL/GenBank/DDBJ databases">
        <title>Identification and recombinant expression of a fungal hydrolase from Papiliotrema laurentii that hydrolyzes apple cutin and clears colloidal polyester polyurethane.</title>
        <authorList>
            <consortium name="DOE Joint Genome Institute"/>
            <person name="Roman V.A."/>
            <person name="Bojanowski C."/>
            <person name="Crable B.R."/>
            <person name="Wagner D.N."/>
            <person name="Hung C.S."/>
            <person name="Nadeau L.J."/>
            <person name="Schratz L."/>
            <person name="Haridas S."/>
            <person name="Pangilinan J."/>
            <person name="Lipzen A."/>
            <person name="Na H."/>
            <person name="Yan M."/>
            <person name="Ng V."/>
            <person name="Grigoriev I.V."/>
            <person name="Spatafora J.W."/>
            <person name="Barlow D."/>
            <person name="Biffinger J."/>
            <person name="Kelley-Loughnane N."/>
            <person name="Varaljay V.A."/>
            <person name="Crookes-Goodson W.J."/>
        </authorList>
    </citation>
    <scope>NUCLEOTIDE SEQUENCE</scope>
    <source>
        <strain evidence="8">5307AH</strain>
    </source>
</reference>
<dbReference type="PROSITE" id="PS50815">
    <property type="entry name" value="HORMA"/>
    <property type="match status" value="1"/>
</dbReference>
<keyword evidence="9" id="KW-1185">Reference proteome</keyword>